<evidence type="ECO:0000256" key="7">
    <source>
        <dbReference type="SAM" id="Phobius"/>
    </source>
</evidence>
<dbReference type="Pfam" id="PF00005">
    <property type="entry name" value="ABC_tran"/>
    <property type="match status" value="1"/>
</dbReference>
<protein>
    <submittedName>
        <fullName evidence="10">Thiol reductant ABC exporter subunit CydC</fullName>
    </submittedName>
</protein>
<dbReference type="PANTHER" id="PTHR24221:SF653">
    <property type="entry name" value="TRANSPORT ATP-BINDING PROTEIN CYDC"/>
    <property type="match status" value="1"/>
</dbReference>
<dbReference type="InterPro" id="IPR011527">
    <property type="entry name" value="ABC1_TM_dom"/>
</dbReference>
<feature type="transmembrane region" description="Helical" evidence="7">
    <location>
        <begin position="169"/>
        <end position="187"/>
    </location>
</feature>
<dbReference type="Pfam" id="PF00664">
    <property type="entry name" value="ABC_membrane"/>
    <property type="match status" value="1"/>
</dbReference>
<keyword evidence="3" id="KW-0547">Nucleotide-binding</keyword>
<dbReference type="InterPro" id="IPR014223">
    <property type="entry name" value="ABC_CydC/D"/>
</dbReference>
<evidence type="ECO:0000313" key="11">
    <source>
        <dbReference type="Proteomes" id="UP000664344"/>
    </source>
</evidence>
<reference evidence="10 11" key="1">
    <citation type="submission" date="2021-02" db="EMBL/GenBank/DDBJ databases">
        <title>PHA producing bacteria isolated from coastal sediment in Guangdong, Shenzhen.</title>
        <authorList>
            <person name="Zheng W."/>
            <person name="Yu S."/>
            <person name="Huang Y."/>
        </authorList>
    </citation>
    <scope>NUCLEOTIDE SEQUENCE [LARGE SCALE GENOMIC DNA]</scope>
    <source>
        <strain evidence="10 11">TN21-5</strain>
    </source>
</reference>
<comment type="caution">
    <text evidence="10">The sequence shown here is derived from an EMBL/GenBank/DDBJ whole genome shotgun (WGS) entry which is preliminary data.</text>
</comment>
<dbReference type="RefSeq" id="WP_206556751.1">
    <property type="nucleotide sequence ID" value="NZ_JAFKDB010000008.1"/>
</dbReference>
<feature type="domain" description="ABC transmembrane type-1" evidence="9">
    <location>
        <begin position="20"/>
        <end position="311"/>
    </location>
</feature>
<evidence type="ECO:0000256" key="6">
    <source>
        <dbReference type="ARBA" id="ARBA00023136"/>
    </source>
</evidence>
<feature type="transmembrane region" description="Helical" evidence="7">
    <location>
        <begin position="141"/>
        <end position="163"/>
    </location>
</feature>
<feature type="transmembrane region" description="Helical" evidence="7">
    <location>
        <begin position="47"/>
        <end position="65"/>
    </location>
</feature>
<dbReference type="InterPro" id="IPR003593">
    <property type="entry name" value="AAA+_ATPase"/>
</dbReference>
<feature type="transmembrane region" description="Helical" evidence="7">
    <location>
        <begin position="284"/>
        <end position="302"/>
    </location>
</feature>
<evidence type="ECO:0000259" key="8">
    <source>
        <dbReference type="PROSITE" id="PS50893"/>
    </source>
</evidence>
<dbReference type="Proteomes" id="UP000664344">
    <property type="component" value="Unassembled WGS sequence"/>
</dbReference>
<dbReference type="InterPro" id="IPR003439">
    <property type="entry name" value="ABC_transporter-like_ATP-bd"/>
</dbReference>
<dbReference type="PROSITE" id="PS00211">
    <property type="entry name" value="ABC_TRANSPORTER_1"/>
    <property type="match status" value="1"/>
</dbReference>
<dbReference type="NCBIfam" id="TIGR02868">
    <property type="entry name" value="CydC"/>
    <property type="match status" value="1"/>
</dbReference>
<evidence type="ECO:0000256" key="5">
    <source>
        <dbReference type="ARBA" id="ARBA00022989"/>
    </source>
</evidence>
<accession>A0ABS3BC30</accession>
<dbReference type="Gene3D" id="3.40.50.300">
    <property type="entry name" value="P-loop containing nucleotide triphosphate hydrolases"/>
    <property type="match status" value="1"/>
</dbReference>
<dbReference type="InterPro" id="IPR017871">
    <property type="entry name" value="ABC_transporter-like_CS"/>
</dbReference>
<keyword evidence="2 7" id="KW-0812">Transmembrane</keyword>
<dbReference type="SMART" id="SM00382">
    <property type="entry name" value="AAA"/>
    <property type="match status" value="1"/>
</dbReference>
<evidence type="ECO:0000313" key="10">
    <source>
        <dbReference type="EMBL" id="MBN7769027.1"/>
    </source>
</evidence>
<evidence type="ECO:0000259" key="9">
    <source>
        <dbReference type="PROSITE" id="PS50929"/>
    </source>
</evidence>
<evidence type="ECO:0000256" key="3">
    <source>
        <dbReference type="ARBA" id="ARBA00022741"/>
    </source>
</evidence>
<sequence>MPELRPWLKLIFQRKGRLTVGAGLLLGTLLSGIALLALSGWFLTKTALVGLLLAAGVAAYINLYVPGSGIRFFAVSRTVFRYLERVFNHNTVLQLLTDIRVAFFNRLAASPRTQRGARSGAQWLSRLTADVDALDTLYLRLIAPAALAGVVTLLLAGMAWILFDGTTAMMLLVLLSLALMTATWLVYRRTLVASGQVSDQQEQLRAELIEHLEGYAELTAAGRTGKQTALLMRRGLELSRLQAKIDTRAGWHQAISHFLINVAAVLALWLGFQLFSGGLVSGPVLVLLPIALLGLAEVYAMLPEAFSKLGATRAAAQRLNADSNPIHDDSVSQKPGFNVPVPIALSAREITAGYPGYSPLLSHFTLELNHGDTIGIVGVSGSGKSTLADTLAGLLPPVRGTVQSAGCAYLTQATVVFEDTVKANLLLANPSAEDRELWRVLELVELADRFSREADGLETWLGSSGNRLSGGEARRLVLARTLLSPAPVIILDEPFTGVDEATRQRISPHISHWLEGRTVVCLGHGPEALLASGHTLHLG</sequence>
<keyword evidence="4" id="KW-0067">ATP-binding</keyword>
<dbReference type="SUPFAM" id="SSF52540">
    <property type="entry name" value="P-loop containing nucleoside triphosphate hydrolases"/>
    <property type="match status" value="1"/>
</dbReference>
<feature type="domain" description="ABC transporter" evidence="8">
    <location>
        <begin position="345"/>
        <end position="539"/>
    </location>
</feature>
<dbReference type="SUPFAM" id="SSF90123">
    <property type="entry name" value="ABC transporter transmembrane region"/>
    <property type="match status" value="1"/>
</dbReference>
<feature type="transmembrane region" description="Helical" evidence="7">
    <location>
        <begin position="20"/>
        <end position="41"/>
    </location>
</feature>
<keyword evidence="6 7" id="KW-0472">Membrane</keyword>
<keyword evidence="11" id="KW-1185">Reference proteome</keyword>
<dbReference type="PROSITE" id="PS50929">
    <property type="entry name" value="ABC_TM1F"/>
    <property type="match status" value="1"/>
</dbReference>
<dbReference type="InterPro" id="IPR036640">
    <property type="entry name" value="ABC1_TM_sf"/>
</dbReference>
<dbReference type="InterPro" id="IPR039421">
    <property type="entry name" value="Type_1_exporter"/>
</dbReference>
<evidence type="ECO:0000256" key="2">
    <source>
        <dbReference type="ARBA" id="ARBA00022692"/>
    </source>
</evidence>
<dbReference type="PROSITE" id="PS50893">
    <property type="entry name" value="ABC_TRANSPORTER_2"/>
    <property type="match status" value="1"/>
</dbReference>
<dbReference type="InterPro" id="IPR027417">
    <property type="entry name" value="P-loop_NTPase"/>
</dbReference>
<organism evidence="10 11">
    <name type="scientific">Marinobacter daepoensis</name>
    <dbReference type="NCBI Taxonomy" id="262077"/>
    <lineage>
        <taxon>Bacteria</taxon>
        <taxon>Pseudomonadati</taxon>
        <taxon>Pseudomonadota</taxon>
        <taxon>Gammaproteobacteria</taxon>
        <taxon>Pseudomonadales</taxon>
        <taxon>Marinobacteraceae</taxon>
        <taxon>Marinobacter</taxon>
    </lineage>
</organism>
<name>A0ABS3BC30_9GAMM</name>
<evidence type="ECO:0000256" key="4">
    <source>
        <dbReference type="ARBA" id="ARBA00022840"/>
    </source>
</evidence>
<comment type="subcellular location">
    <subcellularLocation>
        <location evidence="1">Cell membrane</location>
        <topology evidence="1">Multi-pass membrane protein</topology>
    </subcellularLocation>
</comment>
<keyword evidence="5 7" id="KW-1133">Transmembrane helix</keyword>
<evidence type="ECO:0000256" key="1">
    <source>
        <dbReference type="ARBA" id="ARBA00004651"/>
    </source>
</evidence>
<proteinExistence type="predicted"/>
<feature type="transmembrane region" description="Helical" evidence="7">
    <location>
        <begin position="254"/>
        <end position="272"/>
    </location>
</feature>
<gene>
    <name evidence="10" type="primary">cydC</name>
    <name evidence="10" type="ORF">JYP53_03800</name>
</gene>
<dbReference type="Gene3D" id="1.20.1560.10">
    <property type="entry name" value="ABC transporter type 1, transmembrane domain"/>
    <property type="match status" value="1"/>
</dbReference>
<dbReference type="EMBL" id="JAFKDB010000008">
    <property type="protein sequence ID" value="MBN7769027.1"/>
    <property type="molecule type" value="Genomic_DNA"/>
</dbReference>
<dbReference type="PANTHER" id="PTHR24221">
    <property type="entry name" value="ATP-BINDING CASSETTE SUB-FAMILY B"/>
    <property type="match status" value="1"/>
</dbReference>